<dbReference type="Gene3D" id="1.20.950.20">
    <property type="entry name" value="Transmembrane di-heme cytochromes, Chain C"/>
    <property type="match status" value="1"/>
</dbReference>
<feature type="binding site" description="axial binding residue" evidence="16">
    <location>
        <position position="191"/>
    </location>
    <ligand>
        <name>heme b</name>
        <dbReference type="ChEBI" id="CHEBI:60344"/>
        <label>1</label>
    </ligand>
    <ligandPart>
        <name>Fe</name>
        <dbReference type="ChEBI" id="CHEBI:18248"/>
    </ligandPart>
</feature>
<keyword evidence="5 16" id="KW-0349">Heme</keyword>
<keyword evidence="7" id="KW-0479">Metal-binding</keyword>
<dbReference type="InterPro" id="IPR051936">
    <property type="entry name" value="Heme-iron_electron_transfer"/>
</dbReference>
<feature type="transmembrane region" description="Helical" evidence="17">
    <location>
        <begin position="92"/>
        <end position="113"/>
    </location>
</feature>
<reference evidence="20" key="1">
    <citation type="submission" date="2006-08" db="EMBL/GenBank/DDBJ databases">
        <title>Complete sequence of Alkalilimnicola ehrilichei MLHE-1.</title>
        <authorList>
            <person name="Copeland A."/>
            <person name="Lucas S."/>
            <person name="Lapidus A."/>
            <person name="Barry K."/>
            <person name="Detter J.C."/>
            <person name="Glavina del Rio T."/>
            <person name="Hammon N."/>
            <person name="Israni S."/>
            <person name="Dalin E."/>
            <person name="Tice H."/>
            <person name="Pitluck S."/>
            <person name="Sims D."/>
            <person name="Brettin T."/>
            <person name="Bruce D."/>
            <person name="Han C."/>
            <person name="Tapia R."/>
            <person name="Gilna P."/>
            <person name="Schmutz J."/>
            <person name="Larimer F."/>
            <person name="Land M."/>
            <person name="Hauser L."/>
            <person name="Kyrpides N."/>
            <person name="Mikhailova N."/>
            <person name="Oremland R.S."/>
            <person name="Hoeft S.E."/>
            <person name="Switzer-Blum J."/>
            <person name="Kulp T."/>
            <person name="King G."/>
            <person name="Tabita R."/>
            <person name="Witte B."/>
            <person name="Santini J.M."/>
            <person name="Basu P."/>
            <person name="Hollibaugh J.T."/>
            <person name="Xie G."/>
            <person name="Stolz J.F."/>
            <person name="Richardson P."/>
        </authorList>
    </citation>
    <scope>NUCLEOTIDE SEQUENCE [LARGE SCALE GENOMIC DNA]</scope>
    <source>
        <strain evidence="20">ATCC BAA-1101 / DSM 17681 / MLHE-1</strain>
    </source>
</reference>
<feature type="domain" description="NarG-like" evidence="18">
    <location>
        <begin position="8"/>
        <end position="228"/>
    </location>
</feature>
<evidence type="ECO:0000313" key="19">
    <source>
        <dbReference type="EMBL" id="ABI56353.1"/>
    </source>
</evidence>
<evidence type="ECO:0000256" key="1">
    <source>
        <dbReference type="ARBA" id="ARBA00004651"/>
    </source>
</evidence>
<evidence type="ECO:0000256" key="15">
    <source>
        <dbReference type="ARBA" id="ARBA00063882"/>
    </source>
</evidence>
<dbReference type="GO" id="GO:0042128">
    <property type="term" value="P:nitrate assimilation"/>
    <property type="evidence" value="ECO:0007669"/>
    <property type="project" value="UniProtKB-KW"/>
</dbReference>
<dbReference type="RefSeq" id="WP_011628748.1">
    <property type="nucleotide sequence ID" value="NC_008340.1"/>
</dbReference>
<dbReference type="GO" id="GO:0160182">
    <property type="term" value="F:nitrate reductase (quinone) activity"/>
    <property type="evidence" value="ECO:0007669"/>
    <property type="project" value="UniProtKB-EC"/>
</dbReference>
<evidence type="ECO:0000256" key="17">
    <source>
        <dbReference type="SAM" id="Phobius"/>
    </source>
</evidence>
<evidence type="ECO:0000256" key="4">
    <source>
        <dbReference type="ARBA" id="ARBA00022475"/>
    </source>
</evidence>
<keyword evidence="10" id="KW-0560">Oxidoreductase</keyword>
<dbReference type="InterPro" id="IPR003816">
    <property type="entry name" value="Nitrate_red_gam"/>
</dbReference>
<dbReference type="SUPFAM" id="SSF103501">
    <property type="entry name" value="Respiratory nitrate reductase 1 gamma chain"/>
    <property type="match status" value="1"/>
</dbReference>
<evidence type="ECO:0000256" key="6">
    <source>
        <dbReference type="ARBA" id="ARBA00022692"/>
    </source>
</evidence>
<proteinExistence type="predicted"/>
<keyword evidence="6 17" id="KW-0812">Transmembrane</keyword>
<dbReference type="EMBL" id="CP000453">
    <property type="protein sequence ID" value="ABI56353.1"/>
    <property type="molecule type" value="Genomic_DNA"/>
</dbReference>
<dbReference type="GO" id="GO:0046872">
    <property type="term" value="F:metal ion binding"/>
    <property type="evidence" value="ECO:0007669"/>
    <property type="project" value="UniProtKB-KW"/>
</dbReference>
<dbReference type="eggNOG" id="COG2181">
    <property type="taxonomic scope" value="Bacteria"/>
</dbReference>
<evidence type="ECO:0000256" key="8">
    <source>
        <dbReference type="ARBA" id="ARBA00022982"/>
    </source>
</evidence>
<name>Q0A9Y4_ALKEH</name>
<sequence>MFATYLHDLAFAVFPYIAGTVFLIGSLLRFEKSQYTWKSNTTQLMSGGPRFRLGINLFHIGIIGLFLGHFFGLLTPQAIYSAVGLTAGAKQVLAIVAGGIFGIITLVGVAILLHRRFTDPRVRRTSYPMDSFILVLLAAQLLTGLLTIPISMGHLDGGTMLQIVAWAQGLVTFQADAAATIYDIHWIYKIHMFLGMVMFLVFPFTRLVHIWSVPYGYIWRAWQIVRVRSVN</sequence>
<dbReference type="AlphaFoldDB" id="Q0A9Y4"/>
<evidence type="ECO:0000256" key="10">
    <source>
        <dbReference type="ARBA" id="ARBA00023002"/>
    </source>
</evidence>
<dbReference type="NCBIfam" id="TIGR00351">
    <property type="entry name" value="narI"/>
    <property type="match status" value="1"/>
</dbReference>
<dbReference type="GO" id="GO:0020037">
    <property type="term" value="F:heme binding"/>
    <property type="evidence" value="ECO:0007669"/>
    <property type="project" value="TreeGrafter"/>
</dbReference>
<gene>
    <name evidence="19" type="ordered locus">Mlg_1000</name>
</gene>
<evidence type="ECO:0000256" key="9">
    <source>
        <dbReference type="ARBA" id="ARBA00022989"/>
    </source>
</evidence>
<dbReference type="InterPro" id="IPR036197">
    <property type="entry name" value="NarG-like_sf"/>
</dbReference>
<dbReference type="GO" id="GO:0009325">
    <property type="term" value="C:nitrate reductase complex"/>
    <property type="evidence" value="ECO:0007669"/>
    <property type="project" value="InterPro"/>
</dbReference>
<keyword evidence="4" id="KW-1003">Cell membrane</keyword>
<evidence type="ECO:0000256" key="16">
    <source>
        <dbReference type="PIRSR" id="PIRSR603816-1"/>
    </source>
</evidence>
<keyword evidence="3" id="KW-0813">Transport</keyword>
<dbReference type="GO" id="GO:0005886">
    <property type="term" value="C:plasma membrane"/>
    <property type="evidence" value="ECO:0007669"/>
    <property type="project" value="UniProtKB-SubCell"/>
</dbReference>
<dbReference type="GO" id="GO:0019645">
    <property type="term" value="P:anaerobic electron transport chain"/>
    <property type="evidence" value="ECO:0007669"/>
    <property type="project" value="TreeGrafter"/>
</dbReference>
<evidence type="ECO:0000256" key="3">
    <source>
        <dbReference type="ARBA" id="ARBA00022448"/>
    </source>
</evidence>
<evidence type="ECO:0000256" key="5">
    <source>
        <dbReference type="ARBA" id="ARBA00022617"/>
    </source>
</evidence>
<dbReference type="HOGENOM" id="CLU_092378_1_0_6"/>
<evidence type="ECO:0000256" key="13">
    <source>
        <dbReference type="ARBA" id="ARBA00023136"/>
    </source>
</evidence>
<evidence type="ECO:0000256" key="12">
    <source>
        <dbReference type="ARBA" id="ARBA00023063"/>
    </source>
</evidence>
<dbReference type="GO" id="GO:0009055">
    <property type="term" value="F:electron transfer activity"/>
    <property type="evidence" value="ECO:0007669"/>
    <property type="project" value="TreeGrafter"/>
</dbReference>
<keyword evidence="9 17" id="KW-1133">Transmembrane helix</keyword>
<dbReference type="Proteomes" id="UP000001962">
    <property type="component" value="Chromosome"/>
</dbReference>
<feature type="transmembrane region" description="Helical" evidence="17">
    <location>
        <begin position="193"/>
        <end position="212"/>
    </location>
</feature>
<accession>Q0A9Y4</accession>
<dbReference type="KEGG" id="aeh:Mlg_1000"/>
<keyword evidence="8" id="KW-0249">Electron transport</keyword>
<dbReference type="Pfam" id="PF02665">
    <property type="entry name" value="Nitrate_red_gam"/>
    <property type="match status" value="1"/>
</dbReference>
<feature type="transmembrane region" description="Helical" evidence="17">
    <location>
        <begin position="51"/>
        <end position="72"/>
    </location>
</feature>
<protein>
    <recommendedName>
        <fullName evidence="2">nitrate reductase (quinone)</fullName>
        <ecNumber evidence="2">1.7.5.1</ecNumber>
    </recommendedName>
</protein>
<evidence type="ECO:0000256" key="14">
    <source>
        <dbReference type="ARBA" id="ARBA00048294"/>
    </source>
</evidence>
<dbReference type="FunFam" id="1.20.950.20:FF:000001">
    <property type="entry name" value="Respiratory nitrate reductase subunit gamma"/>
    <property type="match status" value="1"/>
</dbReference>
<feature type="binding site" description="axial binding residue" evidence="16">
    <location>
        <position position="209"/>
    </location>
    <ligand>
        <name>heme b</name>
        <dbReference type="ChEBI" id="CHEBI:60344"/>
        <label>1</label>
    </ligand>
    <ligandPart>
        <name>Fe</name>
        <dbReference type="ChEBI" id="CHEBI:18248"/>
    </ligandPart>
</feature>
<keyword evidence="12" id="KW-0534">Nitrate assimilation</keyword>
<comment type="subcellular location">
    <subcellularLocation>
        <location evidence="1">Cell membrane</location>
        <topology evidence="1">Multi-pass membrane protein</topology>
    </subcellularLocation>
</comment>
<evidence type="ECO:0000313" key="20">
    <source>
        <dbReference type="Proteomes" id="UP000001962"/>
    </source>
</evidence>
<keyword evidence="13 17" id="KW-0472">Membrane</keyword>
<feature type="transmembrane region" description="Helical" evidence="17">
    <location>
        <begin position="12"/>
        <end position="30"/>
    </location>
</feature>
<comment type="subunit">
    <text evidence="15">Dimer of heterotrimers each composed of an alpha, a beta and a gamma chain. Alpha and beta are catalytic chains; gamma chains are involved in binding the enzyme complex to the cytoplasmic membrane.</text>
</comment>
<evidence type="ECO:0000256" key="11">
    <source>
        <dbReference type="ARBA" id="ARBA00023004"/>
    </source>
</evidence>
<keyword evidence="20" id="KW-1185">Reference proteome</keyword>
<comment type="catalytic activity">
    <reaction evidence="14">
        <text>nitrate + a quinol = a quinone + nitrite + H2O</text>
        <dbReference type="Rhea" id="RHEA:56144"/>
        <dbReference type="ChEBI" id="CHEBI:15377"/>
        <dbReference type="ChEBI" id="CHEBI:16301"/>
        <dbReference type="ChEBI" id="CHEBI:17632"/>
        <dbReference type="ChEBI" id="CHEBI:24646"/>
        <dbReference type="ChEBI" id="CHEBI:132124"/>
        <dbReference type="EC" id="1.7.5.1"/>
    </reaction>
</comment>
<dbReference type="OrthoDB" id="9788113at2"/>
<feature type="transmembrane region" description="Helical" evidence="17">
    <location>
        <begin position="133"/>
        <end position="151"/>
    </location>
</feature>
<dbReference type="PANTHER" id="PTHR30598">
    <property type="entry name" value="NITRATE REDUCTASE PRIVATE CHAPERONE, REDOX ENZYME MATURATION PROTEIN REMP FAMILY"/>
    <property type="match status" value="1"/>
</dbReference>
<dbReference type="PANTHER" id="PTHR30598:SF3">
    <property type="entry name" value="RESPIRATORY NITRATE REDUCTASE 1 GAMMA CHAIN"/>
    <property type="match status" value="1"/>
</dbReference>
<evidence type="ECO:0000256" key="2">
    <source>
        <dbReference type="ARBA" id="ARBA00012500"/>
    </source>
</evidence>
<dbReference type="EC" id="1.7.5.1" evidence="2"/>
<feature type="binding site" description="axial binding residue" evidence="16">
    <location>
        <position position="59"/>
    </location>
    <ligand>
        <name>heme b</name>
        <dbReference type="ChEBI" id="CHEBI:60344"/>
        <label>1</label>
    </ligand>
    <ligandPart>
        <name>Fe</name>
        <dbReference type="ChEBI" id="CHEBI:18248"/>
    </ligandPart>
</feature>
<keyword evidence="11 16" id="KW-0408">Iron</keyword>
<dbReference type="InterPro" id="IPR023234">
    <property type="entry name" value="NarG-like_domain"/>
</dbReference>
<evidence type="ECO:0000259" key="18">
    <source>
        <dbReference type="Pfam" id="PF02665"/>
    </source>
</evidence>
<feature type="binding site" description="axial binding residue" evidence="16">
    <location>
        <position position="69"/>
    </location>
    <ligand>
        <name>heme b</name>
        <dbReference type="ChEBI" id="CHEBI:60344"/>
        <label>1</label>
    </ligand>
    <ligandPart>
        <name>Fe</name>
        <dbReference type="ChEBI" id="CHEBI:18248"/>
    </ligandPart>
</feature>
<organism evidence="19 20">
    <name type="scientific">Alkalilimnicola ehrlichii (strain ATCC BAA-1101 / DSM 17681 / MLHE-1)</name>
    <dbReference type="NCBI Taxonomy" id="187272"/>
    <lineage>
        <taxon>Bacteria</taxon>
        <taxon>Pseudomonadati</taxon>
        <taxon>Pseudomonadota</taxon>
        <taxon>Gammaproteobacteria</taxon>
        <taxon>Chromatiales</taxon>
        <taxon>Ectothiorhodospiraceae</taxon>
        <taxon>Alkalilimnicola</taxon>
    </lineage>
</organism>
<evidence type="ECO:0000256" key="7">
    <source>
        <dbReference type="ARBA" id="ARBA00022723"/>
    </source>
</evidence>